<reference evidence="2 3" key="1">
    <citation type="submission" date="2024-01" db="EMBL/GenBank/DDBJ databases">
        <title>A telomere-to-telomere, gap-free genome of sweet tea (Lithocarpus litseifolius).</title>
        <authorList>
            <person name="Zhou J."/>
        </authorList>
    </citation>
    <scope>NUCLEOTIDE SEQUENCE [LARGE SCALE GENOMIC DNA]</scope>
    <source>
        <strain evidence="2">Zhou-2022a</strain>
        <tissue evidence="2">Leaf</tissue>
    </source>
</reference>
<dbReference type="EMBL" id="JAZDWU010000007">
    <property type="protein sequence ID" value="KAK9995447.1"/>
    <property type="molecule type" value="Genomic_DNA"/>
</dbReference>
<evidence type="ECO:0000313" key="2">
    <source>
        <dbReference type="EMBL" id="KAK9995447.1"/>
    </source>
</evidence>
<gene>
    <name evidence="2" type="ORF">SO802_020133</name>
</gene>
<protein>
    <submittedName>
        <fullName evidence="2">Uncharacterized protein</fullName>
    </submittedName>
</protein>
<evidence type="ECO:0000256" key="1">
    <source>
        <dbReference type="SAM" id="MobiDB-lite"/>
    </source>
</evidence>
<name>A0AAW2CDS3_9ROSI</name>
<feature type="region of interest" description="Disordered" evidence="1">
    <location>
        <begin position="64"/>
        <end position="123"/>
    </location>
</feature>
<accession>A0AAW2CDS3</accession>
<dbReference type="AlphaFoldDB" id="A0AAW2CDS3"/>
<organism evidence="2 3">
    <name type="scientific">Lithocarpus litseifolius</name>
    <dbReference type="NCBI Taxonomy" id="425828"/>
    <lineage>
        <taxon>Eukaryota</taxon>
        <taxon>Viridiplantae</taxon>
        <taxon>Streptophyta</taxon>
        <taxon>Embryophyta</taxon>
        <taxon>Tracheophyta</taxon>
        <taxon>Spermatophyta</taxon>
        <taxon>Magnoliopsida</taxon>
        <taxon>eudicotyledons</taxon>
        <taxon>Gunneridae</taxon>
        <taxon>Pentapetalae</taxon>
        <taxon>rosids</taxon>
        <taxon>fabids</taxon>
        <taxon>Fagales</taxon>
        <taxon>Fagaceae</taxon>
        <taxon>Lithocarpus</taxon>
    </lineage>
</organism>
<dbReference type="Proteomes" id="UP001459277">
    <property type="component" value="Unassembled WGS sequence"/>
</dbReference>
<comment type="caution">
    <text evidence="2">The sequence shown here is derived from an EMBL/GenBank/DDBJ whole genome shotgun (WGS) entry which is preliminary data.</text>
</comment>
<evidence type="ECO:0000313" key="3">
    <source>
        <dbReference type="Proteomes" id="UP001459277"/>
    </source>
</evidence>
<proteinExistence type="predicted"/>
<sequence length="123" mass="13632">MGYILDFWLRRAPTQGVSVVRESAWTTNQKSLVRLLAEAFCNLLDARSMGSLYAQTLPDQISLQKSQPPLVPSPTNPRLQGMRHHRPALASASAAHRRRNPADTGPSSWTATREAKKCYNGMA</sequence>
<keyword evidence="3" id="KW-1185">Reference proteome</keyword>